<reference evidence="4" key="1">
    <citation type="submission" date="2020-02" db="EMBL/GenBank/DDBJ databases">
        <authorList>
            <person name="Meier V. D."/>
        </authorList>
    </citation>
    <scope>NUCLEOTIDE SEQUENCE</scope>
    <source>
        <strain evidence="4">AVDCRST_MAG03</strain>
    </source>
</reference>
<name>A0A6J4NWJ4_9ACTN</name>
<dbReference type="AlphaFoldDB" id="A0A6J4NWJ4"/>
<feature type="domain" description="ABC1 atypical kinase-like" evidence="3">
    <location>
        <begin position="91"/>
        <end position="314"/>
    </location>
</feature>
<comment type="similarity">
    <text evidence="1">Belongs to the protein kinase superfamily. ADCK protein kinase family.</text>
</comment>
<dbReference type="Pfam" id="PF03109">
    <property type="entry name" value="ABC1"/>
    <property type="match status" value="1"/>
</dbReference>
<dbReference type="PANTHER" id="PTHR10566">
    <property type="entry name" value="CHAPERONE-ACTIVITY OF BC1 COMPLEX CABC1 -RELATED"/>
    <property type="match status" value="1"/>
</dbReference>
<gene>
    <name evidence="4" type="ORF">AVDCRST_MAG03-792</name>
</gene>
<keyword evidence="2" id="KW-1133">Transmembrane helix</keyword>
<keyword evidence="2" id="KW-0812">Transmembrane</keyword>
<dbReference type="InterPro" id="IPR050154">
    <property type="entry name" value="UbiB_kinase"/>
</dbReference>
<organism evidence="4">
    <name type="scientific">uncultured Rubrobacteraceae bacterium</name>
    <dbReference type="NCBI Taxonomy" id="349277"/>
    <lineage>
        <taxon>Bacteria</taxon>
        <taxon>Bacillati</taxon>
        <taxon>Actinomycetota</taxon>
        <taxon>Rubrobacteria</taxon>
        <taxon>Rubrobacterales</taxon>
        <taxon>Rubrobacteraceae</taxon>
        <taxon>environmental samples</taxon>
    </lineage>
</organism>
<evidence type="ECO:0000313" key="4">
    <source>
        <dbReference type="EMBL" id="CAA9393808.1"/>
    </source>
</evidence>
<keyword evidence="2" id="KW-0472">Membrane</keyword>
<proteinExistence type="inferred from homology"/>
<dbReference type="EMBL" id="CADCUT010000048">
    <property type="protein sequence ID" value="CAA9393808.1"/>
    <property type="molecule type" value="Genomic_DNA"/>
</dbReference>
<evidence type="ECO:0000256" key="2">
    <source>
        <dbReference type="SAM" id="Phobius"/>
    </source>
</evidence>
<feature type="transmembrane region" description="Helical" evidence="2">
    <location>
        <begin position="493"/>
        <end position="519"/>
    </location>
</feature>
<dbReference type="InterPro" id="IPR004147">
    <property type="entry name" value="ABC1_dom"/>
</dbReference>
<evidence type="ECO:0000256" key="1">
    <source>
        <dbReference type="ARBA" id="ARBA00009670"/>
    </source>
</evidence>
<feature type="transmembrane region" description="Helical" evidence="2">
    <location>
        <begin position="467"/>
        <end position="487"/>
    </location>
</feature>
<dbReference type="PANTHER" id="PTHR10566:SF113">
    <property type="entry name" value="PROTEIN ACTIVITY OF BC1 COMPLEX KINASE 7, CHLOROPLASTIC"/>
    <property type="match status" value="1"/>
</dbReference>
<protein>
    <submittedName>
        <fullName evidence="4">ABC1 family protein</fullName>
    </submittedName>
</protein>
<evidence type="ECO:0000259" key="3">
    <source>
        <dbReference type="Pfam" id="PF03109"/>
    </source>
</evidence>
<sequence length="524" mass="56511">MEKATGGPPESPTRRAATIARVGARYGFGFVFGGRLSRRGPADTGRIGPRLRLSLEELGPTFAEFGRFLSARGDLIPPDVAAELARAAAPAKPVPFAETRGIVERELGNTLERLFVSFEEAPVRTGALTQAHRATLPGGRPALVVVDRPGIRRDLLAMRPVADLTRRRIGAQLPLDPNLSVSEFTAHVNHRRDMFFAARISHQLREMDGFALRVPELYRSLSTGRCATFEAPAAQEAVDGTGHRKVAGALARLALLDGIFFADPSPERFAVDGLTGEVWLLDPTEVFSLDPERLRGVAEVLAAVRRGDVDGMVRTLPLAGGTVPRDDADLRRELREALGSLGGPLWEEHTLAVMRTRALEALRRGGAKLHDEVAQAAHSLVAAEALSGKETHTAAEAARALVARHRDPAYVAARTARRLAQPDTFADYPRQIHALLDELKDGEVEVRFRHAGLDDLIGRVDILANRLVFALLIAALIIGSSMLGIFVEGGLQILGVSVFGLIGFVFAAVLGLLLLIGIIRSGRL</sequence>
<accession>A0A6J4NWJ4</accession>